<evidence type="ECO:0000313" key="1">
    <source>
        <dbReference type="EMBL" id="KAJ0044925.1"/>
    </source>
</evidence>
<protein>
    <submittedName>
        <fullName evidence="1">Uncharacterized protein</fullName>
    </submittedName>
</protein>
<reference evidence="2" key="1">
    <citation type="journal article" date="2023" name="G3 (Bethesda)">
        <title>Genome assembly and association tests identify interacting loci associated with vigor, precocity, and sex in interspecific pistachio rootstocks.</title>
        <authorList>
            <person name="Palmer W."/>
            <person name="Jacygrad E."/>
            <person name="Sagayaradj S."/>
            <person name="Cavanaugh K."/>
            <person name="Han R."/>
            <person name="Bertier L."/>
            <person name="Beede B."/>
            <person name="Kafkas S."/>
            <person name="Golino D."/>
            <person name="Preece J."/>
            <person name="Michelmore R."/>
        </authorList>
    </citation>
    <scope>NUCLEOTIDE SEQUENCE [LARGE SCALE GENOMIC DNA]</scope>
</reference>
<gene>
    <name evidence="1" type="ORF">Pint_04693</name>
</gene>
<sequence>MDLKLKSITWVGKNISQKFETMCQEVDNIVSQDTVRYVENQMQTVGDSMKKFCSDVVQDFLPPLVDTVKHEAQEVALKKNAAIGTYLKSIIGIQENQEDVFINQSPVEPNAVDPVTNQMGNELNGLHLGNQLITPISEDSSVRPESDLDSGPIDDVLAHEIFDVNEEEDSIKEKSSTSRVLESISLGGKDSSKASLICEFADCNEKNECSFVTEVSSVTSVCVVECQSAQEKDTVCDNFADNSVSVSDASNTSSASEVAFSVVSCVEKVSEPGLMSSTNSQLSGSNSSYENLTANFATQSVCFNDPVDGVWSVSDCSGAPPSSTLALIASLKDNAAEAGLIKSCSVLSLESGGEDVSGTNYTLSLSETSQNSNAELCGSAQFDAHTFSSDSGYSHYCSDDFDYSGMETVELSDKVKLEESCVMVDSSALYAVSQRTQKLGSFKKRIKDAFASKKRLTKEYEQLAIWFGDSYIGPSQDTLQAVLPSTVTPTLDSKGISDSEWELL</sequence>
<name>A0ACC0Z163_9ROSI</name>
<organism evidence="1 2">
    <name type="scientific">Pistacia integerrima</name>
    <dbReference type="NCBI Taxonomy" id="434235"/>
    <lineage>
        <taxon>Eukaryota</taxon>
        <taxon>Viridiplantae</taxon>
        <taxon>Streptophyta</taxon>
        <taxon>Embryophyta</taxon>
        <taxon>Tracheophyta</taxon>
        <taxon>Spermatophyta</taxon>
        <taxon>Magnoliopsida</taxon>
        <taxon>eudicotyledons</taxon>
        <taxon>Gunneridae</taxon>
        <taxon>Pentapetalae</taxon>
        <taxon>rosids</taxon>
        <taxon>malvids</taxon>
        <taxon>Sapindales</taxon>
        <taxon>Anacardiaceae</taxon>
        <taxon>Pistacia</taxon>
    </lineage>
</organism>
<keyword evidence="2" id="KW-1185">Reference proteome</keyword>
<accession>A0ACC0Z163</accession>
<evidence type="ECO:0000313" key="2">
    <source>
        <dbReference type="Proteomes" id="UP001163603"/>
    </source>
</evidence>
<proteinExistence type="predicted"/>
<dbReference type="Proteomes" id="UP001163603">
    <property type="component" value="Chromosome 3"/>
</dbReference>
<dbReference type="EMBL" id="CM047738">
    <property type="protein sequence ID" value="KAJ0044925.1"/>
    <property type="molecule type" value="Genomic_DNA"/>
</dbReference>
<comment type="caution">
    <text evidence="1">The sequence shown here is derived from an EMBL/GenBank/DDBJ whole genome shotgun (WGS) entry which is preliminary data.</text>
</comment>